<gene>
    <name evidence="2" type="ORF">KIL84_019428</name>
</gene>
<keyword evidence="3" id="KW-1185">Reference proteome</keyword>
<dbReference type="AlphaFoldDB" id="A0A9D3XTS9"/>
<proteinExistence type="predicted"/>
<organism evidence="2 3">
    <name type="scientific">Mauremys mutica</name>
    <name type="common">yellowpond turtle</name>
    <dbReference type="NCBI Taxonomy" id="74926"/>
    <lineage>
        <taxon>Eukaryota</taxon>
        <taxon>Metazoa</taxon>
        <taxon>Chordata</taxon>
        <taxon>Craniata</taxon>
        <taxon>Vertebrata</taxon>
        <taxon>Euteleostomi</taxon>
        <taxon>Archelosauria</taxon>
        <taxon>Testudinata</taxon>
        <taxon>Testudines</taxon>
        <taxon>Cryptodira</taxon>
        <taxon>Durocryptodira</taxon>
        <taxon>Testudinoidea</taxon>
        <taxon>Geoemydidae</taxon>
        <taxon>Geoemydinae</taxon>
        <taxon>Mauremys</taxon>
    </lineage>
</organism>
<evidence type="ECO:0000256" key="1">
    <source>
        <dbReference type="SAM" id="Coils"/>
    </source>
</evidence>
<evidence type="ECO:0000313" key="2">
    <source>
        <dbReference type="EMBL" id="KAH1186679.1"/>
    </source>
</evidence>
<feature type="coiled-coil region" evidence="1">
    <location>
        <begin position="28"/>
        <end position="62"/>
    </location>
</feature>
<accession>A0A9D3XTS9</accession>
<dbReference type="Proteomes" id="UP000827986">
    <property type="component" value="Unassembled WGS sequence"/>
</dbReference>
<comment type="caution">
    <text evidence="2">The sequence shown here is derived from an EMBL/GenBank/DDBJ whole genome shotgun (WGS) entry which is preliminary data.</text>
</comment>
<name>A0A9D3XTS9_9SAUR</name>
<dbReference type="InterPro" id="IPR026175">
    <property type="entry name" value="MIPOL1"/>
</dbReference>
<protein>
    <submittedName>
        <fullName evidence="2">Uncharacterized protein</fullName>
    </submittedName>
</protein>
<sequence>MLSDFKTSYRDTEDLDEEKSIAFFLDELDTLRTHNNKLQGKLVEKNKELKTIEVDLELQERAPEVKTAKKTAVL</sequence>
<feature type="non-terminal residue" evidence="2">
    <location>
        <position position="74"/>
    </location>
</feature>
<dbReference type="PANTHER" id="PTHR22089">
    <property type="entry name" value="MIRROR-IMAGE POLYDACTYLY GENE 1 PROTEIN"/>
    <property type="match status" value="1"/>
</dbReference>
<evidence type="ECO:0000313" key="3">
    <source>
        <dbReference type="Proteomes" id="UP000827986"/>
    </source>
</evidence>
<dbReference type="EMBL" id="JAHDVG010000463">
    <property type="protein sequence ID" value="KAH1186679.1"/>
    <property type="molecule type" value="Genomic_DNA"/>
</dbReference>
<dbReference type="PANTHER" id="PTHR22089:SF2">
    <property type="entry name" value="MIRROR-IMAGE POLYDACTYLY GENE 1 PROTEIN"/>
    <property type="match status" value="1"/>
</dbReference>
<keyword evidence="1" id="KW-0175">Coiled coil</keyword>
<reference evidence="2" key="1">
    <citation type="submission" date="2021-09" db="EMBL/GenBank/DDBJ databases">
        <title>The genome of Mauremys mutica provides insights into the evolution of semi-aquatic lifestyle.</title>
        <authorList>
            <person name="Gong S."/>
            <person name="Gao Y."/>
        </authorList>
    </citation>
    <scope>NUCLEOTIDE SEQUENCE</scope>
    <source>
        <strain evidence="2">MM-2020</strain>
        <tissue evidence="2">Muscle</tissue>
    </source>
</reference>